<evidence type="ECO:0000313" key="2">
    <source>
        <dbReference type="EMBL" id="GLI20440.1"/>
    </source>
</evidence>
<evidence type="ECO:0008006" key="4">
    <source>
        <dbReference type="Google" id="ProtNLM"/>
    </source>
</evidence>
<evidence type="ECO:0000256" key="1">
    <source>
        <dbReference type="SAM" id="MobiDB-lite"/>
    </source>
</evidence>
<dbReference type="EMBL" id="BSDO01000001">
    <property type="protein sequence ID" value="GLI20440.1"/>
    <property type="molecule type" value="Genomic_DNA"/>
</dbReference>
<proteinExistence type="predicted"/>
<organism evidence="2 3">
    <name type="scientific">Xanthobacter flavus</name>
    <dbReference type="NCBI Taxonomy" id="281"/>
    <lineage>
        <taxon>Bacteria</taxon>
        <taxon>Pseudomonadati</taxon>
        <taxon>Pseudomonadota</taxon>
        <taxon>Alphaproteobacteria</taxon>
        <taxon>Hyphomicrobiales</taxon>
        <taxon>Xanthobacteraceae</taxon>
        <taxon>Xanthobacter</taxon>
    </lineage>
</organism>
<feature type="compositionally biased region" description="Low complexity" evidence="1">
    <location>
        <begin position="108"/>
        <end position="117"/>
    </location>
</feature>
<dbReference type="Proteomes" id="UP001144397">
    <property type="component" value="Unassembled WGS sequence"/>
</dbReference>
<feature type="compositionally biased region" description="Pro residues" evidence="1">
    <location>
        <begin position="1"/>
        <end position="11"/>
    </location>
</feature>
<feature type="compositionally biased region" description="Low complexity" evidence="1">
    <location>
        <begin position="127"/>
        <end position="136"/>
    </location>
</feature>
<reference evidence="2" key="1">
    <citation type="submission" date="2022-12" db="EMBL/GenBank/DDBJ databases">
        <title>Reference genome sequencing for broad-spectrum identification of bacterial and archaeal isolates by mass spectrometry.</title>
        <authorList>
            <person name="Sekiguchi Y."/>
            <person name="Tourlousse D.M."/>
        </authorList>
    </citation>
    <scope>NUCLEOTIDE SEQUENCE</scope>
    <source>
        <strain evidence="2">301</strain>
    </source>
</reference>
<feature type="compositionally biased region" description="Low complexity" evidence="1">
    <location>
        <begin position="503"/>
        <end position="528"/>
    </location>
</feature>
<sequence>MATKPATPPQAAPGRTPDTAPGPAPAPATRPNVAPSGPASAVSAYAPLGPSPMPLPPRRPLPPEPAVPMAPARAPAAAPVLAPPPVAAEAGGILAGTPAPLLAETTGASAPPASEPMAPIPEPVPTAAPAAHAAAEPAHDTHSAPAPAQDPPAEPSPAHADTSAPHARSAEAAPPAGRTDIYPVTLVRRLQRLQDLIAAGSTAGIAQQRAMITEMDAAFGDADPSVWQDPANARALVMYFLGGGNPAVLRAIINREPKPNIDEKLLTGSLLYLEGREEPALRQLGEIDARKLPNGIGGQIALAQAALTVRSDPAKASRLLEVARLLMPGTLVDEAALRRAVLVAAQAGDLDQFERLSGQYFSRFRHSAYAGNFRQRFAAALSRMNVLATPDGLSRLDALLAPLDEEARREVFLLVSRSAIVEGKTALATTAAERAMVLAPAASRDAERARVYLSAAQAATPDRYKTAEEALKAIDRARLDPSDQALLEAARRTAELIRRADEAPSQTTSPAPAAAPSAPAVVASAQPARTAGDEKPSAALTKAQAKLGEIDSLLKDAPR</sequence>
<comment type="caution">
    <text evidence="2">The sequence shown here is derived from an EMBL/GenBank/DDBJ whole genome shotgun (WGS) entry which is preliminary data.</text>
</comment>
<feature type="region of interest" description="Disordered" evidence="1">
    <location>
        <begin position="103"/>
        <end position="177"/>
    </location>
</feature>
<feature type="compositionally biased region" description="Pro residues" evidence="1">
    <location>
        <begin position="49"/>
        <end position="68"/>
    </location>
</feature>
<gene>
    <name evidence="2" type="ORF">XFLAVUS301_01140</name>
</gene>
<protein>
    <recommendedName>
        <fullName evidence="4">Chemotaxis protein MotC</fullName>
    </recommendedName>
</protein>
<feature type="compositionally biased region" description="Low complexity" evidence="1">
    <location>
        <begin position="29"/>
        <end position="48"/>
    </location>
</feature>
<evidence type="ECO:0000313" key="3">
    <source>
        <dbReference type="Proteomes" id="UP001144397"/>
    </source>
</evidence>
<feature type="region of interest" description="Disordered" evidence="1">
    <location>
        <begin position="1"/>
        <end position="77"/>
    </location>
</feature>
<accession>A0A9W6CHE5</accession>
<name>A0A9W6CHE5_XANFL</name>
<dbReference type="AlphaFoldDB" id="A0A9W6CHE5"/>
<feature type="region of interest" description="Disordered" evidence="1">
    <location>
        <begin position="500"/>
        <end position="539"/>
    </location>
</feature>